<name>A0A194XP89_MOLSC</name>
<dbReference type="InParanoid" id="A0A194XP89"/>
<reference evidence="1 2" key="1">
    <citation type="submission" date="2015-10" db="EMBL/GenBank/DDBJ databases">
        <title>Full genome of DAOMC 229536 Phialocephala scopiformis, a fungal endophyte of spruce producing the potent anti-insectan compound rugulosin.</title>
        <authorList>
            <consortium name="DOE Joint Genome Institute"/>
            <person name="Walker A.K."/>
            <person name="Frasz S.L."/>
            <person name="Seifert K.A."/>
            <person name="Miller J.D."/>
            <person name="Mondo S.J."/>
            <person name="Labutti K."/>
            <person name="Lipzen A."/>
            <person name="Dockter R."/>
            <person name="Kennedy M."/>
            <person name="Grigoriev I.V."/>
            <person name="Spatafora J.W."/>
        </authorList>
    </citation>
    <scope>NUCLEOTIDE SEQUENCE [LARGE SCALE GENOMIC DNA]</scope>
    <source>
        <strain evidence="1 2">CBS 120377</strain>
    </source>
</reference>
<protein>
    <submittedName>
        <fullName evidence="1">Alpha/beta-hydrolase</fullName>
    </submittedName>
</protein>
<dbReference type="GO" id="GO:0016787">
    <property type="term" value="F:hydrolase activity"/>
    <property type="evidence" value="ECO:0007669"/>
    <property type="project" value="UniProtKB-KW"/>
</dbReference>
<evidence type="ECO:0000313" key="1">
    <source>
        <dbReference type="EMBL" id="KUJ21552.1"/>
    </source>
</evidence>
<dbReference type="GeneID" id="28829066"/>
<dbReference type="InterPro" id="IPR029058">
    <property type="entry name" value="AB_hydrolase_fold"/>
</dbReference>
<keyword evidence="1" id="KW-0378">Hydrolase</keyword>
<dbReference type="EMBL" id="KQ947407">
    <property type="protein sequence ID" value="KUJ21552.1"/>
    <property type="molecule type" value="Genomic_DNA"/>
</dbReference>
<accession>A0A194XP89</accession>
<dbReference type="KEGG" id="psco:LY89DRAFT_729071"/>
<dbReference type="RefSeq" id="XP_018075907.1">
    <property type="nucleotide sequence ID" value="XM_018219340.1"/>
</dbReference>
<dbReference type="OrthoDB" id="408373at2759"/>
<organism evidence="1 2">
    <name type="scientific">Mollisia scopiformis</name>
    <name type="common">Conifer needle endophyte fungus</name>
    <name type="synonym">Phialocephala scopiformis</name>
    <dbReference type="NCBI Taxonomy" id="149040"/>
    <lineage>
        <taxon>Eukaryota</taxon>
        <taxon>Fungi</taxon>
        <taxon>Dikarya</taxon>
        <taxon>Ascomycota</taxon>
        <taxon>Pezizomycotina</taxon>
        <taxon>Leotiomycetes</taxon>
        <taxon>Helotiales</taxon>
        <taxon>Mollisiaceae</taxon>
        <taxon>Mollisia</taxon>
    </lineage>
</organism>
<evidence type="ECO:0000313" key="2">
    <source>
        <dbReference type="Proteomes" id="UP000070700"/>
    </source>
</evidence>
<dbReference type="SUPFAM" id="SSF53474">
    <property type="entry name" value="alpha/beta-Hydrolases"/>
    <property type="match status" value="1"/>
</dbReference>
<dbReference type="AlphaFoldDB" id="A0A194XP89"/>
<sequence length="274" mass="31087">MTGNIKRAFHDAPLGQIHYRYIFTSATEKKAPVVFLHQSASCGWCYQSMMKDFGASYDPVEDSTSTRYYVDIFMGLFRHLRLPKMHLVGHHSGAALAMEMSAVYPSEVFTCALSGPALAIPEEQAKMFKNLARELSKPKEDGSHLMKVWNLMNGELYTDLDIKNHEVIDTLRAWKGRDQAYAVTFKQNKLAYYEKITVLILAMCSEEDVLWPCFHYCQKLVSLKLCKGIKALTGNVQQPNARCEITTSNFIDDSKDIKGSIAYYHVDFLEKLGA</sequence>
<dbReference type="Gene3D" id="3.40.50.1820">
    <property type="entry name" value="alpha/beta hydrolase"/>
    <property type="match status" value="1"/>
</dbReference>
<gene>
    <name evidence="1" type="ORF">LY89DRAFT_729071</name>
</gene>
<dbReference type="Proteomes" id="UP000070700">
    <property type="component" value="Unassembled WGS sequence"/>
</dbReference>
<keyword evidence="2" id="KW-1185">Reference proteome</keyword>
<proteinExistence type="predicted"/>